<protein>
    <submittedName>
        <fullName evidence="1">Uncharacterized protein</fullName>
    </submittedName>
</protein>
<accession>B4D1R1</accession>
<evidence type="ECO:0000313" key="1">
    <source>
        <dbReference type="EMBL" id="EDY19673.1"/>
    </source>
</evidence>
<reference evidence="1 2" key="1">
    <citation type="journal article" date="2011" name="J. Bacteriol.">
        <title>Genome sequence of Chthoniobacter flavus Ellin428, an aerobic heterotrophic soil bacterium.</title>
        <authorList>
            <person name="Kant R."/>
            <person name="van Passel M.W."/>
            <person name="Palva A."/>
            <person name="Lucas S."/>
            <person name="Lapidus A."/>
            <person name="Glavina Del Rio T."/>
            <person name="Dalin E."/>
            <person name="Tice H."/>
            <person name="Bruce D."/>
            <person name="Goodwin L."/>
            <person name="Pitluck S."/>
            <person name="Larimer F.W."/>
            <person name="Land M.L."/>
            <person name="Hauser L."/>
            <person name="Sangwan P."/>
            <person name="de Vos W.M."/>
            <person name="Janssen P.H."/>
            <person name="Smidt H."/>
        </authorList>
    </citation>
    <scope>NUCLEOTIDE SEQUENCE [LARGE SCALE GENOMIC DNA]</scope>
    <source>
        <strain evidence="1 2">Ellin428</strain>
    </source>
</reference>
<dbReference type="STRING" id="497964.CfE428DRAFT_2849"/>
<dbReference type="AlphaFoldDB" id="B4D1R1"/>
<keyword evidence="2" id="KW-1185">Reference proteome</keyword>
<comment type="caution">
    <text evidence="1">The sequence shown here is derived from an EMBL/GenBank/DDBJ whole genome shotgun (WGS) entry which is preliminary data.</text>
</comment>
<proteinExistence type="predicted"/>
<dbReference type="Proteomes" id="UP000005824">
    <property type="component" value="Unassembled WGS sequence"/>
</dbReference>
<sequence length="260" mass="28543">MSSESDQPAPTLTFPELAEARRNTETIATFLQGQLVSYLETLRPLFEPERLLGKHAGGKSVTAYGDKALAQIQQGYQALAGKPFDLPREFDNSWLTHIDPTLELYRWEYTHEATSGSQKKAITITHPGRWVVGYKSGATLAQVARGLASRTDRQPDLMRQFVLNALVLNTLVARNTGLTTLLGALRFDLRVEELPAFGKLPLVTVTAQMPTFRPADDLILTAVSFSGVPAFIELIGLDTVKNLEDPLKVRIEALIAAGAQ</sequence>
<dbReference type="EMBL" id="ABVL01000007">
    <property type="protein sequence ID" value="EDY19673.1"/>
    <property type="molecule type" value="Genomic_DNA"/>
</dbReference>
<name>B4D1R1_9BACT</name>
<dbReference type="RefSeq" id="WP_006980174.1">
    <property type="nucleotide sequence ID" value="NZ_ABVL01000007.1"/>
</dbReference>
<organism evidence="1 2">
    <name type="scientific">Chthoniobacter flavus Ellin428</name>
    <dbReference type="NCBI Taxonomy" id="497964"/>
    <lineage>
        <taxon>Bacteria</taxon>
        <taxon>Pseudomonadati</taxon>
        <taxon>Verrucomicrobiota</taxon>
        <taxon>Spartobacteria</taxon>
        <taxon>Chthoniobacterales</taxon>
        <taxon>Chthoniobacteraceae</taxon>
        <taxon>Chthoniobacter</taxon>
    </lineage>
</organism>
<evidence type="ECO:0000313" key="2">
    <source>
        <dbReference type="Proteomes" id="UP000005824"/>
    </source>
</evidence>
<dbReference type="InParanoid" id="B4D1R1"/>
<dbReference type="eggNOG" id="ENOG5032V0V">
    <property type="taxonomic scope" value="Bacteria"/>
</dbReference>
<gene>
    <name evidence="1" type="ORF">CfE428DRAFT_2849</name>
</gene>